<dbReference type="SMART" id="SM00382">
    <property type="entry name" value="AAA"/>
    <property type="match status" value="1"/>
</dbReference>
<dbReference type="PANTHER" id="PTHR42935:SF1">
    <property type="entry name" value="SLR0930 PROTEIN"/>
    <property type="match status" value="1"/>
</dbReference>
<dbReference type="InterPro" id="IPR027417">
    <property type="entry name" value="P-loop_NTPase"/>
</dbReference>
<dbReference type="Proteomes" id="UP000037267">
    <property type="component" value="Unassembled WGS sequence"/>
</dbReference>
<dbReference type="EMBL" id="LGSS01000030">
    <property type="protein sequence ID" value="KNF07033.1"/>
    <property type="molecule type" value="Genomic_DNA"/>
</dbReference>
<feature type="domain" description="AAA+ ATPase" evidence="1">
    <location>
        <begin position="252"/>
        <end position="369"/>
    </location>
</feature>
<dbReference type="Pfam" id="PF05673">
    <property type="entry name" value="DUF815"/>
    <property type="match status" value="1"/>
</dbReference>
<evidence type="ECO:0000259" key="1">
    <source>
        <dbReference type="SMART" id="SM00382"/>
    </source>
</evidence>
<accession>A0A0L0W679</accession>
<dbReference type="AlphaFoldDB" id="A0A0L0W679"/>
<dbReference type="SUPFAM" id="SSF52540">
    <property type="entry name" value="P-loop containing nucleoside triphosphate hydrolases"/>
    <property type="match status" value="1"/>
</dbReference>
<organism evidence="2 3">
    <name type="scientific">Gottschalkia purinilytica</name>
    <name type="common">Clostridium purinilyticum</name>
    <dbReference type="NCBI Taxonomy" id="1503"/>
    <lineage>
        <taxon>Bacteria</taxon>
        <taxon>Bacillati</taxon>
        <taxon>Bacillota</taxon>
        <taxon>Tissierellia</taxon>
        <taxon>Tissierellales</taxon>
        <taxon>Gottschalkiaceae</taxon>
        <taxon>Gottschalkia</taxon>
    </lineage>
</organism>
<dbReference type="RefSeq" id="WP_050378984.1">
    <property type="nucleotide sequence ID" value="NZ_LGSS01000030.1"/>
</dbReference>
<dbReference type="InterPro" id="IPR003593">
    <property type="entry name" value="AAA+_ATPase"/>
</dbReference>
<dbReference type="InterPro" id="IPR008533">
    <property type="entry name" value="DUF815"/>
</dbReference>
<gene>
    <name evidence="2" type="ORF">CLPU_30c00030</name>
</gene>
<evidence type="ECO:0000313" key="3">
    <source>
        <dbReference type="Proteomes" id="UP000037267"/>
    </source>
</evidence>
<sequence length="460" mass="53447">MDRYFTNNSELVKFKLALDGISIYRHLRKDKVIIRLYELIDYVDKGEIELSNFINIYNDFFFELNCNSISSLKDYIIDRIIFDENPYSLKIGTMESTQMIKLMEEAVANDLDNLQLVSEFTPTIIKSCVIKHFEEKQFEIKIIEKLSEWQIYDEKNNEDTSCTNYLKQIKHIFNKSKKWSECVHDLGEFYEKHGCGLFARYRAFIWERSSNSAGYLRGIDSPDPIALSDLIGYESQRLTIIENTLQFLNSFPANNMLLYGSRGTGKSSTVKAILNEYYMKGLRIIEVPKEHLSDFPDIIRCLKNRPQKFIIFIDDLTFEDGEKGYASLKAVLEGSLESKPNNVLIYATSNRRHLVKEYFHEREGLQSSNKNDEVHAADSIQEKLSLADRFGITVSFLAPDKNEYLEIVEGIAKKRNLNIDKEKLLSDALKWELWNNGRSPRTARQFIDWIEGHSGMGNLK</sequence>
<protein>
    <recommendedName>
        <fullName evidence="1">AAA+ ATPase domain-containing protein</fullName>
    </recommendedName>
</protein>
<dbReference type="PANTHER" id="PTHR42935">
    <property type="entry name" value="SLR0930 PROTEIN"/>
    <property type="match status" value="1"/>
</dbReference>
<keyword evidence="3" id="KW-1185">Reference proteome</keyword>
<evidence type="ECO:0000313" key="2">
    <source>
        <dbReference type="EMBL" id="KNF07033.1"/>
    </source>
</evidence>
<comment type="caution">
    <text evidence="2">The sequence shown here is derived from an EMBL/GenBank/DDBJ whole genome shotgun (WGS) entry which is preliminary data.</text>
</comment>
<proteinExistence type="predicted"/>
<dbReference type="OrthoDB" id="9812140at2"/>
<name>A0A0L0W679_GOTPU</name>
<dbReference type="CDD" id="cd00009">
    <property type="entry name" value="AAA"/>
    <property type="match status" value="1"/>
</dbReference>
<dbReference type="PATRIC" id="fig|1503.3.peg.1789"/>
<reference evidence="3" key="1">
    <citation type="submission" date="2015-07" db="EMBL/GenBank/DDBJ databases">
        <title>Draft genome sequence of the purine-degrading Gottschalkia purinilyticum DSM 1384 (formerly Clostridium purinilyticum).</title>
        <authorList>
            <person name="Poehlein A."/>
            <person name="Schiel-Bengelsdorf B."/>
            <person name="Bengelsdorf F.R."/>
            <person name="Daniel R."/>
            <person name="Duerre P."/>
        </authorList>
    </citation>
    <scope>NUCLEOTIDE SEQUENCE [LARGE SCALE GENOMIC DNA]</scope>
    <source>
        <strain evidence="3">DSM 1384</strain>
    </source>
</reference>
<dbReference type="Gene3D" id="3.40.50.300">
    <property type="entry name" value="P-loop containing nucleotide triphosphate hydrolases"/>
    <property type="match status" value="1"/>
</dbReference>